<evidence type="ECO:0000256" key="1">
    <source>
        <dbReference type="SAM" id="MobiDB-lite"/>
    </source>
</evidence>
<gene>
    <name evidence="2" type="ORF">B5P44_p00061</name>
</gene>
<keyword evidence="2" id="KW-0614">Plasmid</keyword>
<protein>
    <submittedName>
        <fullName evidence="2">Uncharacterized protein</fullName>
    </submittedName>
</protein>
<organism evidence="2">
    <name type="scientific">Mycolicibacterium sp. CBMA 213</name>
    <dbReference type="NCBI Taxonomy" id="1968788"/>
    <lineage>
        <taxon>Bacteria</taxon>
        <taxon>Bacillati</taxon>
        <taxon>Actinomycetota</taxon>
        <taxon>Actinomycetes</taxon>
        <taxon>Mycobacteriales</taxon>
        <taxon>Mycobacteriaceae</taxon>
        <taxon>Mycolicibacterium</taxon>
    </lineage>
</organism>
<dbReference type="EMBL" id="MF600313">
    <property type="protein sequence ID" value="AVN58356.1"/>
    <property type="molecule type" value="Genomic_DNA"/>
</dbReference>
<reference evidence="2" key="1">
    <citation type="journal article" date="2018" name="Front. Microbiol.">
        <title>Beyond the Limits: tRNA Array Units in Mycobacterium Genomes.</title>
        <authorList>
            <person name="Morgado S.M."/>
            <person name="Vicente A.C."/>
        </authorList>
    </citation>
    <scope>NUCLEOTIDE SEQUENCE</scope>
    <source>
        <strain evidence="2">CBMA 213</strain>
        <plasmid evidence="2">pCBMA213_1</plasmid>
    </source>
</reference>
<feature type="compositionally biased region" description="Gly residues" evidence="1">
    <location>
        <begin position="375"/>
        <end position="386"/>
    </location>
</feature>
<feature type="region of interest" description="Disordered" evidence="1">
    <location>
        <begin position="46"/>
        <end position="68"/>
    </location>
</feature>
<dbReference type="AlphaFoldDB" id="A0A343VR32"/>
<feature type="compositionally biased region" description="Pro residues" evidence="1">
    <location>
        <begin position="140"/>
        <end position="151"/>
    </location>
</feature>
<feature type="region of interest" description="Disordered" evidence="1">
    <location>
        <begin position="206"/>
        <end position="245"/>
    </location>
</feature>
<feature type="region of interest" description="Disordered" evidence="1">
    <location>
        <begin position="368"/>
        <end position="388"/>
    </location>
</feature>
<feature type="region of interest" description="Disordered" evidence="1">
    <location>
        <begin position="90"/>
        <end position="121"/>
    </location>
</feature>
<accession>A0A343VR32</accession>
<feature type="region of interest" description="Disordered" evidence="1">
    <location>
        <begin position="138"/>
        <end position="164"/>
    </location>
</feature>
<evidence type="ECO:0000313" key="2">
    <source>
        <dbReference type="EMBL" id="AVN58356.1"/>
    </source>
</evidence>
<dbReference type="RefSeq" id="WP_172692652.1">
    <property type="nucleotide sequence ID" value="NZ_MF600313.1"/>
</dbReference>
<geneLocation type="plasmid" evidence="2">
    <name>pCBMA213_1</name>
</geneLocation>
<name>A0A343VR32_9MYCO</name>
<sequence>MGDLPPLSATDRARLSAQVDDFLKGPYDDDDATDLLDAIIATGVPGAARPAARIERSEPIPEPDWAADHVPAPMPIQPDNSSALFGGSGSVHLPHINPANRAAEPEPAETPQWQWKSPEPPPLNVPEDVADIAPVIDDPVPAPTIQPPSAAPAPTQRPDVPKASGKLTRYWTKARQWWSALSRRGKIVVCMVAALTLVIGQQISHSQSGQHDSPSVDGPAPTVVTQTAEATGPTERELQPGCPPGSAAGCLPVTASSCSGGSSDPSLAFGTDPSQAWICARAHGIDLEQITILFPRPVVVTDVFVIPGYAFVEDNGLDRWLEHRIATAINWRIGGQQFWQDIPSNAKQGATKKIPAVATQIITATVMKSAPPPGSGGEGPFGGGLGAPDKTKVNDSIAISRIKVLGYPAGGS</sequence>
<proteinExistence type="predicted"/>